<dbReference type="PANTHER" id="PTHR13202">
    <property type="entry name" value="MICROSOMAL SIGNAL PEPTIDASE 12 KDA SUBUNIT"/>
    <property type="match status" value="1"/>
</dbReference>
<keyword evidence="6 9" id="KW-1133">Transmembrane helix</keyword>
<reference evidence="10 11" key="1">
    <citation type="journal article" date="2011" name="Proc. Natl. Acad. Sci. U.S.A.">
        <title>Evolutionary erosion of yeast sex chromosomes by mating-type switching accidents.</title>
        <authorList>
            <person name="Gordon J.L."/>
            <person name="Armisen D."/>
            <person name="Proux-Wera E."/>
            <person name="Oheigeartaigh S.S."/>
            <person name="Byrne K.P."/>
            <person name="Wolfe K.H."/>
        </authorList>
    </citation>
    <scope>NUCLEOTIDE SEQUENCE [LARGE SCALE GENOMIC DNA]</scope>
    <source>
        <strain evidence="11">ATCC 76901 / BCRC 22586 / CBS 4309 / NBRC 1992 / NRRL Y-12630</strain>
    </source>
</reference>
<dbReference type="Proteomes" id="UP000001640">
    <property type="component" value="Chromosome 4"/>
</dbReference>
<sequence length="90" mass="10265">MSAILDEIQKFLVLPIDFPSQKRTFELQQNILLIGAIAASIYGFLTQSLYNTLICYGVTFVVTLLLVVPPYPFYNKQKLQWVQPKLATNL</sequence>
<evidence type="ECO:0000256" key="3">
    <source>
        <dbReference type="ARBA" id="ARBA00017059"/>
    </source>
</evidence>
<dbReference type="GO" id="GO:0005787">
    <property type="term" value="C:signal peptidase complex"/>
    <property type="evidence" value="ECO:0007669"/>
    <property type="project" value="EnsemblFungi"/>
</dbReference>
<dbReference type="OMA" id="KLQWVQP"/>
<comment type="similarity">
    <text evidence="2">Belongs to the SPCS1 family.</text>
</comment>
<dbReference type="FunCoup" id="G0VDX3">
    <property type="interactions" value="178"/>
</dbReference>
<dbReference type="STRING" id="1064592.G0VDX3"/>
<evidence type="ECO:0000256" key="6">
    <source>
        <dbReference type="ARBA" id="ARBA00022989"/>
    </source>
</evidence>
<evidence type="ECO:0000256" key="4">
    <source>
        <dbReference type="ARBA" id="ARBA00022692"/>
    </source>
</evidence>
<comment type="function">
    <text evidence="8">Component of the signal peptidase complex (SPC) which catalyzes the cleavage of N-terminal signal sequences from nascent proteins as they are translocated into the lumen of the endoplasmic reticulum. Dispensable for SPC enzymatic activity.</text>
</comment>
<dbReference type="PANTHER" id="PTHR13202:SF0">
    <property type="entry name" value="SIGNAL PEPTIDASE COMPLEX SUBUNIT 1"/>
    <property type="match status" value="1"/>
</dbReference>
<dbReference type="GO" id="GO:0045047">
    <property type="term" value="P:protein targeting to ER"/>
    <property type="evidence" value="ECO:0007669"/>
    <property type="project" value="EnsemblFungi"/>
</dbReference>
<feature type="transmembrane region" description="Helical" evidence="9">
    <location>
        <begin position="56"/>
        <end position="74"/>
    </location>
</feature>
<evidence type="ECO:0000256" key="5">
    <source>
        <dbReference type="ARBA" id="ARBA00022824"/>
    </source>
</evidence>
<evidence type="ECO:0000313" key="10">
    <source>
        <dbReference type="EMBL" id="CCC69763.1"/>
    </source>
</evidence>
<keyword evidence="11" id="KW-1185">Reference proteome</keyword>
<comment type="subcellular location">
    <subcellularLocation>
        <location evidence="1">Endoplasmic reticulum membrane</location>
        <topology evidence="1">Multi-pass membrane protein</topology>
    </subcellularLocation>
</comment>
<dbReference type="GO" id="GO:0006465">
    <property type="term" value="P:signal peptide processing"/>
    <property type="evidence" value="ECO:0007669"/>
    <property type="project" value="EnsemblFungi"/>
</dbReference>
<dbReference type="HOGENOM" id="CLU_134505_2_0_1"/>
<reference key="2">
    <citation type="submission" date="2011-08" db="EMBL/GenBank/DDBJ databases">
        <title>Genome sequence of Naumovozyma castellii.</title>
        <authorList>
            <person name="Gordon J.L."/>
            <person name="Armisen D."/>
            <person name="Proux-Wera E."/>
            <person name="OhEigeartaigh S.S."/>
            <person name="Byrne K.P."/>
            <person name="Wolfe K.H."/>
        </authorList>
    </citation>
    <scope>NUCLEOTIDE SEQUENCE</scope>
    <source>
        <strain>Type strain:CBS 4309</strain>
    </source>
</reference>
<accession>G0VDX3</accession>
<dbReference type="OrthoDB" id="263893at2759"/>
<dbReference type="eggNOG" id="KOG4112">
    <property type="taxonomic scope" value="Eukaryota"/>
</dbReference>
<dbReference type="RefSeq" id="XP_003676125.1">
    <property type="nucleotide sequence ID" value="XM_003676077.1"/>
</dbReference>
<protein>
    <recommendedName>
        <fullName evidence="3">Signal peptidase complex subunit 1</fullName>
    </recommendedName>
</protein>
<evidence type="ECO:0000256" key="2">
    <source>
        <dbReference type="ARBA" id="ARBA00005245"/>
    </source>
</evidence>
<gene>
    <name evidence="10" type="primary">NCAS0D01820</name>
    <name evidence="10" type="ordered locus">NCAS_0D01820</name>
</gene>
<dbReference type="AlphaFoldDB" id="G0VDX3"/>
<dbReference type="InterPro" id="IPR009542">
    <property type="entry name" value="Spc1/SPCS1"/>
</dbReference>
<evidence type="ECO:0000313" key="11">
    <source>
        <dbReference type="Proteomes" id="UP000001640"/>
    </source>
</evidence>
<evidence type="ECO:0000256" key="8">
    <source>
        <dbReference type="ARBA" id="ARBA00045204"/>
    </source>
</evidence>
<dbReference type="Pfam" id="PF06645">
    <property type="entry name" value="SPC12"/>
    <property type="match status" value="1"/>
</dbReference>
<keyword evidence="4 9" id="KW-0812">Transmembrane</keyword>
<proteinExistence type="inferred from homology"/>
<name>G0VDX3_NAUCA</name>
<dbReference type="GeneID" id="96903370"/>
<feature type="transmembrane region" description="Helical" evidence="9">
    <location>
        <begin position="31"/>
        <end position="50"/>
    </location>
</feature>
<organism evidence="10 11">
    <name type="scientific">Naumovozyma castellii</name>
    <name type="common">Yeast</name>
    <name type="synonym">Saccharomyces castellii</name>
    <dbReference type="NCBI Taxonomy" id="27288"/>
    <lineage>
        <taxon>Eukaryota</taxon>
        <taxon>Fungi</taxon>
        <taxon>Dikarya</taxon>
        <taxon>Ascomycota</taxon>
        <taxon>Saccharomycotina</taxon>
        <taxon>Saccharomycetes</taxon>
        <taxon>Saccharomycetales</taxon>
        <taxon>Saccharomycetaceae</taxon>
        <taxon>Naumovozyma</taxon>
    </lineage>
</organism>
<dbReference type="EMBL" id="HE576755">
    <property type="protein sequence ID" value="CCC69763.1"/>
    <property type="molecule type" value="Genomic_DNA"/>
</dbReference>
<keyword evidence="7 9" id="KW-0472">Membrane</keyword>
<evidence type="ECO:0000256" key="9">
    <source>
        <dbReference type="SAM" id="Phobius"/>
    </source>
</evidence>
<dbReference type="KEGG" id="ncs:NCAS_0D01820"/>
<dbReference type="InParanoid" id="G0VDX3"/>
<evidence type="ECO:0000256" key="7">
    <source>
        <dbReference type="ARBA" id="ARBA00023136"/>
    </source>
</evidence>
<keyword evidence="5" id="KW-0256">Endoplasmic reticulum</keyword>
<evidence type="ECO:0000256" key="1">
    <source>
        <dbReference type="ARBA" id="ARBA00004477"/>
    </source>
</evidence>